<dbReference type="AlphaFoldDB" id="A0A518ELZ1"/>
<dbReference type="PANTHER" id="PTHR43133">
    <property type="entry name" value="RNA POLYMERASE ECF-TYPE SIGMA FACTO"/>
    <property type="match status" value="1"/>
</dbReference>
<dbReference type="Gene3D" id="1.10.10.10">
    <property type="entry name" value="Winged helix-like DNA-binding domain superfamily/Winged helix DNA-binding domain"/>
    <property type="match status" value="1"/>
</dbReference>
<evidence type="ECO:0000256" key="5">
    <source>
        <dbReference type="ARBA" id="ARBA00023163"/>
    </source>
</evidence>
<gene>
    <name evidence="8" type="primary">rpoE_3</name>
    <name evidence="8" type="ORF">Poly30_05930</name>
</gene>
<dbReference type="Gene3D" id="1.10.1740.10">
    <property type="match status" value="1"/>
</dbReference>
<dbReference type="NCBIfam" id="TIGR02937">
    <property type="entry name" value="sigma70-ECF"/>
    <property type="match status" value="1"/>
</dbReference>
<dbReference type="Proteomes" id="UP000320390">
    <property type="component" value="Chromosome"/>
</dbReference>
<dbReference type="Pfam" id="PF08281">
    <property type="entry name" value="Sigma70_r4_2"/>
    <property type="match status" value="1"/>
</dbReference>
<evidence type="ECO:0000259" key="7">
    <source>
        <dbReference type="Pfam" id="PF08281"/>
    </source>
</evidence>
<dbReference type="PANTHER" id="PTHR43133:SF8">
    <property type="entry name" value="RNA POLYMERASE SIGMA FACTOR HI_1459-RELATED"/>
    <property type="match status" value="1"/>
</dbReference>
<keyword evidence="5" id="KW-0804">Transcription</keyword>
<dbReference type="SUPFAM" id="SSF88659">
    <property type="entry name" value="Sigma3 and sigma4 domains of RNA polymerase sigma factors"/>
    <property type="match status" value="1"/>
</dbReference>
<dbReference type="InterPro" id="IPR039425">
    <property type="entry name" value="RNA_pol_sigma-70-like"/>
</dbReference>
<dbReference type="GO" id="GO:0016987">
    <property type="term" value="F:sigma factor activity"/>
    <property type="evidence" value="ECO:0007669"/>
    <property type="project" value="UniProtKB-KW"/>
</dbReference>
<dbReference type="InterPro" id="IPR013249">
    <property type="entry name" value="RNA_pol_sigma70_r4_t2"/>
</dbReference>
<dbReference type="InterPro" id="IPR013325">
    <property type="entry name" value="RNA_pol_sigma_r2"/>
</dbReference>
<sequence length="193" mass="21354">MAESEPPLPSDVDLLRAHRAGDVPAFTRLVERYQDALLRHARMLLSGRGSAGSAEDAVQEVFLKVARNPPDPDDESVQLGAWLHRVTRNRCLDMLRSDTRRRDREVDAGLPENGSPEDPALAAVDARDTRGAVERTLQKLPEDQREAVTLRLLEERSYAEIASITGRKVGTVGWLISQGMKALARELSPLLEA</sequence>
<name>A0A518ELZ1_9BACT</name>
<dbReference type="OrthoDB" id="283659at2"/>
<organism evidence="8 9">
    <name type="scientific">Saltatorellus ferox</name>
    <dbReference type="NCBI Taxonomy" id="2528018"/>
    <lineage>
        <taxon>Bacteria</taxon>
        <taxon>Pseudomonadati</taxon>
        <taxon>Planctomycetota</taxon>
        <taxon>Planctomycetia</taxon>
        <taxon>Planctomycetia incertae sedis</taxon>
        <taxon>Saltatorellus</taxon>
    </lineage>
</organism>
<proteinExistence type="inferred from homology"/>
<dbReference type="GO" id="GO:0003677">
    <property type="term" value="F:DNA binding"/>
    <property type="evidence" value="ECO:0007669"/>
    <property type="project" value="UniProtKB-KW"/>
</dbReference>
<accession>A0A518ELZ1</accession>
<dbReference type="Pfam" id="PF04542">
    <property type="entry name" value="Sigma70_r2"/>
    <property type="match status" value="1"/>
</dbReference>
<dbReference type="CDD" id="cd06171">
    <property type="entry name" value="Sigma70_r4"/>
    <property type="match status" value="1"/>
</dbReference>
<dbReference type="SUPFAM" id="SSF88946">
    <property type="entry name" value="Sigma2 domain of RNA polymerase sigma factors"/>
    <property type="match status" value="1"/>
</dbReference>
<dbReference type="InterPro" id="IPR007627">
    <property type="entry name" value="RNA_pol_sigma70_r2"/>
</dbReference>
<evidence type="ECO:0000313" key="9">
    <source>
        <dbReference type="Proteomes" id="UP000320390"/>
    </source>
</evidence>
<feature type="domain" description="RNA polymerase sigma factor 70 region 4 type 2" evidence="7">
    <location>
        <begin position="131"/>
        <end position="183"/>
    </location>
</feature>
<dbReference type="InterPro" id="IPR036388">
    <property type="entry name" value="WH-like_DNA-bd_sf"/>
</dbReference>
<evidence type="ECO:0000256" key="1">
    <source>
        <dbReference type="ARBA" id="ARBA00010641"/>
    </source>
</evidence>
<evidence type="ECO:0000256" key="4">
    <source>
        <dbReference type="ARBA" id="ARBA00023125"/>
    </source>
</evidence>
<dbReference type="InterPro" id="IPR014284">
    <property type="entry name" value="RNA_pol_sigma-70_dom"/>
</dbReference>
<keyword evidence="4" id="KW-0238">DNA-binding</keyword>
<keyword evidence="2" id="KW-0805">Transcription regulation</keyword>
<dbReference type="InterPro" id="IPR013324">
    <property type="entry name" value="RNA_pol_sigma_r3/r4-like"/>
</dbReference>
<dbReference type="RefSeq" id="WP_145194522.1">
    <property type="nucleotide sequence ID" value="NZ_CP036434.1"/>
</dbReference>
<keyword evidence="9" id="KW-1185">Reference proteome</keyword>
<evidence type="ECO:0000313" key="8">
    <source>
        <dbReference type="EMBL" id="QDV05098.1"/>
    </source>
</evidence>
<feature type="domain" description="RNA polymerase sigma-70 region 2" evidence="6">
    <location>
        <begin position="29"/>
        <end position="100"/>
    </location>
</feature>
<dbReference type="GO" id="GO:0006352">
    <property type="term" value="P:DNA-templated transcription initiation"/>
    <property type="evidence" value="ECO:0007669"/>
    <property type="project" value="InterPro"/>
</dbReference>
<evidence type="ECO:0000259" key="6">
    <source>
        <dbReference type="Pfam" id="PF04542"/>
    </source>
</evidence>
<reference evidence="8 9" key="1">
    <citation type="submission" date="2019-02" db="EMBL/GenBank/DDBJ databases">
        <title>Deep-cultivation of Planctomycetes and their phenomic and genomic characterization uncovers novel biology.</title>
        <authorList>
            <person name="Wiegand S."/>
            <person name="Jogler M."/>
            <person name="Boedeker C."/>
            <person name="Pinto D."/>
            <person name="Vollmers J."/>
            <person name="Rivas-Marin E."/>
            <person name="Kohn T."/>
            <person name="Peeters S.H."/>
            <person name="Heuer A."/>
            <person name="Rast P."/>
            <person name="Oberbeckmann S."/>
            <person name="Bunk B."/>
            <person name="Jeske O."/>
            <person name="Meyerdierks A."/>
            <person name="Storesund J.E."/>
            <person name="Kallscheuer N."/>
            <person name="Luecker S."/>
            <person name="Lage O.M."/>
            <person name="Pohl T."/>
            <person name="Merkel B.J."/>
            <person name="Hornburger P."/>
            <person name="Mueller R.-W."/>
            <person name="Bruemmer F."/>
            <person name="Labrenz M."/>
            <person name="Spormann A.M."/>
            <person name="Op den Camp H."/>
            <person name="Overmann J."/>
            <person name="Amann R."/>
            <person name="Jetten M.S.M."/>
            <person name="Mascher T."/>
            <person name="Medema M.H."/>
            <person name="Devos D.P."/>
            <person name="Kaster A.-K."/>
            <person name="Ovreas L."/>
            <person name="Rohde M."/>
            <person name="Galperin M.Y."/>
            <person name="Jogler C."/>
        </authorList>
    </citation>
    <scope>NUCLEOTIDE SEQUENCE [LARGE SCALE GENOMIC DNA]</scope>
    <source>
        <strain evidence="8 9">Poly30</strain>
    </source>
</reference>
<dbReference type="EMBL" id="CP036434">
    <property type="protein sequence ID" value="QDV05098.1"/>
    <property type="molecule type" value="Genomic_DNA"/>
</dbReference>
<protein>
    <submittedName>
        <fullName evidence="8">ECF RNA polymerase sigma-E factor</fullName>
    </submittedName>
</protein>
<evidence type="ECO:0000256" key="3">
    <source>
        <dbReference type="ARBA" id="ARBA00023082"/>
    </source>
</evidence>
<evidence type="ECO:0000256" key="2">
    <source>
        <dbReference type="ARBA" id="ARBA00023015"/>
    </source>
</evidence>
<keyword evidence="3" id="KW-0731">Sigma factor</keyword>
<comment type="similarity">
    <text evidence="1">Belongs to the sigma-70 factor family. ECF subfamily.</text>
</comment>